<reference evidence="6" key="2">
    <citation type="submission" date="2014-03" db="EMBL/GenBank/DDBJ databases">
        <authorList>
            <person name="Genoscope - CEA"/>
        </authorList>
    </citation>
    <scope>NUCLEOTIDE SEQUENCE</scope>
</reference>
<evidence type="ECO:0000313" key="6">
    <source>
        <dbReference type="EMBL" id="CDQ91592.1"/>
    </source>
</evidence>
<keyword evidence="4" id="KW-0325">Glycoprotein</keyword>
<dbReference type="PROSITE" id="PS50184">
    <property type="entry name" value="VWFC_2"/>
    <property type="match status" value="1"/>
</dbReference>
<evidence type="ECO:0000313" key="7">
    <source>
        <dbReference type="Proteomes" id="UP000193380"/>
    </source>
</evidence>
<dbReference type="PROSITE" id="PS01208">
    <property type="entry name" value="VWFC_1"/>
    <property type="match status" value="1"/>
</dbReference>
<protein>
    <recommendedName>
        <fullName evidence="5">VWFC domain-containing protein</fullName>
    </recommendedName>
</protein>
<dbReference type="PRINTS" id="PR01705">
    <property type="entry name" value="TSP1REPEAT"/>
</dbReference>
<dbReference type="SMART" id="SM00209">
    <property type="entry name" value="TSP1"/>
    <property type="match status" value="1"/>
</dbReference>
<dbReference type="AlphaFoldDB" id="A0A060YJ52"/>
<reference evidence="6" key="1">
    <citation type="journal article" date="2014" name="Nat. Commun.">
        <title>The rainbow trout genome provides novel insights into evolution after whole-genome duplication in vertebrates.</title>
        <authorList>
            <person name="Berthelot C."/>
            <person name="Brunet F."/>
            <person name="Chalopin D."/>
            <person name="Juanchich A."/>
            <person name="Bernard M."/>
            <person name="Noel B."/>
            <person name="Bento P."/>
            <person name="Da Silva C."/>
            <person name="Labadie K."/>
            <person name="Alberti A."/>
            <person name="Aury J.M."/>
            <person name="Louis A."/>
            <person name="Dehais P."/>
            <person name="Bardou P."/>
            <person name="Montfort J."/>
            <person name="Klopp C."/>
            <person name="Cabau C."/>
            <person name="Gaspin C."/>
            <person name="Thorgaard G.H."/>
            <person name="Boussaha M."/>
            <person name="Quillet E."/>
            <person name="Guyomard R."/>
            <person name="Galiana D."/>
            <person name="Bobe J."/>
            <person name="Volff J.N."/>
            <person name="Genet C."/>
            <person name="Wincker P."/>
            <person name="Jaillon O."/>
            <person name="Roest Crollius H."/>
            <person name="Guiguen Y."/>
        </authorList>
    </citation>
    <scope>NUCLEOTIDE SEQUENCE [LARGE SCALE GENOMIC DNA]</scope>
</reference>
<evidence type="ECO:0000256" key="2">
    <source>
        <dbReference type="ARBA" id="ARBA00022737"/>
    </source>
</evidence>
<name>A0A060YJ52_ONCMY</name>
<dbReference type="Gene3D" id="6.20.200.20">
    <property type="match status" value="1"/>
</dbReference>
<dbReference type="SUPFAM" id="SSF82895">
    <property type="entry name" value="TSP-1 type 1 repeat"/>
    <property type="match status" value="1"/>
</dbReference>
<evidence type="ECO:0000256" key="1">
    <source>
        <dbReference type="ARBA" id="ARBA00022729"/>
    </source>
</evidence>
<dbReference type="PaxDb" id="8022-A0A060YJ52"/>
<dbReference type="InterPro" id="IPR036383">
    <property type="entry name" value="TSP1_rpt_sf"/>
</dbReference>
<evidence type="ECO:0000259" key="5">
    <source>
        <dbReference type="PROSITE" id="PS50184"/>
    </source>
</evidence>
<sequence>MKDTLGKIKNSKEKHMCWQDGRMFEDKEDWVVDSCTTCTCQDSKIVCHQITCPPVACVGPSFIDGECCPVCLPKDSEDGWSPWSEWTECTVTCGTGTQQRGRSCDATSNPCSGPSIQTRKCSLGKCDSRGESTSLLQSPLCLPTLNSIVKPVGGREVKGHHVFSTQTESGPGEYQPCVNTVCILFLFLSLLSY</sequence>
<proteinExistence type="predicted"/>
<dbReference type="PANTHER" id="PTHR16311:SF3">
    <property type="entry name" value="THROMBOSPONDIN TYPE-1 DOMAIN-CONTAINING PROTEIN 1"/>
    <property type="match status" value="1"/>
</dbReference>
<dbReference type="STRING" id="8022.A0A060YJ52"/>
<dbReference type="Pfam" id="PF00090">
    <property type="entry name" value="TSP_1"/>
    <property type="match status" value="1"/>
</dbReference>
<dbReference type="SMART" id="SM00214">
    <property type="entry name" value="VWC"/>
    <property type="match status" value="1"/>
</dbReference>
<dbReference type="Proteomes" id="UP000193380">
    <property type="component" value="Unassembled WGS sequence"/>
</dbReference>
<dbReference type="FunFam" id="2.20.100.10:FF:000004">
    <property type="entry name" value="Adhesion G protein-coupled receptor B2"/>
    <property type="match status" value="1"/>
</dbReference>
<dbReference type="InterPro" id="IPR000884">
    <property type="entry name" value="TSP1_rpt"/>
</dbReference>
<dbReference type="EMBL" id="FR911982">
    <property type="protein sequence ID" value="CDQ91592.1"/>
    <property type="molecule type" value="Genomic_DNA"/>
</dbReference>
<dbReference type="PANTHER" id="PTHR16311">
    <property type="entry name" value="THROMBOSPONDIN TYPE I DOMAIN-CONTAINING 1"/>
    <property type="match status" value="1"/>
</dbReference>
<accession>A0A060YJ52</accession>
<dbReference type="InterPro" id="IPR001007">
    <property type="entry name" value="VWF_dom"/>
</dbReference>
<dbReference type="SUPFAM" id="SSF57603">
    <property type="entry name" value="FnI-like domain"/>
    <property type="match status" value="1"/>
</dbReference>
<keyword evidence="1" id="KW-0732">Signal</keyword>
<keyword evidence="2" id="KW-0677">Repeat</keyword>
<dbReference type="Pfam" id="PF00093">
    <property type="entry name" value="VWC"/>
    <property type="match status" value="1"/>
</dbReference>
<dbReference type="Gene3D" id="2.20.100.10">
    <property type="entry name" value="Thrombospondin type-1 (TSP1) repeat"/>
    <property type="match status" value="1"/>
</dbReference>
<keyword evidence="3" id="KW-1015">Disulfide bond</keyword>
<dbReference type="GO" id="GO:0071944">
    <property type="term" value="C:cell periphery"/>
    <property type="evidence" value="ECO:0007669"/>
    <property type="project" value="TreeGrafter"/>
</dbReference>
<evidence type="ECO:0000256" key="4">
    <source>
        <dbReference type="ARBA" id="ARBA00023180"/>
    </source>
</evidence>
<dbReference type="PROSITE" id="PS50092">
    <property type="entry name" value="TSP1"/>
    <property type="match status" value="1"/>
</dbReference>
<feature type="domain" description="VWFC" evidence="5">
    <location>
        <begin position="15"/>
        <end position="72"/>
    </location>
</feature>
<organism evidence="6 7">
    <name type="scientific">Oncorhynchus mykiss</name>
    <name type="common">Rainbow trout</name>
    <name type="synonym">Salmo gairdneri</name>
    <dbReference type="NCBI Taxonomy" id="8022"/>
    <lineage>
        <taxon>Eukaryota</taxon>
        <taxon>Metazoa</taxon>
        <taxon>Chordata</taxon>
        <taxon>Craniata</taxon>
        <taxon>Vertebrata</taxon>
        <taxon>Euteleostomi</taxon>
        <taxon>Actinopterygii</taxon>
        <taxon>Neopterygii</taxon>
        <taxon>Teleostei</taxon>
        <taxon>Protacanthopterygii</taxon>
        <taxon>Salmoniformes</taxon>
        <taxon>Salmonidae</taxon>
        <taxon>Salmoninae</taxon>
        <taxon>Oncorhynchus</taxon>
    </lineage>
</organism>
<evidence type="ECO:0000256" key="3">
    <source>
        <dbReference type="ARBA" id="ARBA00023157"/>
    </source>
</evidence>
<gene>
    <name evidence="6" type="ORF">GSONMT00045625001</name>
</gene>
<dbReference type="InterPro" id="IPR038877">
    <property type="entry name" value="THSD1"/>
</dbReference>